<sequence length="228" mass="24975">MNVLIVAAHPDDEVLGCGATIAKHGKQGDVVHSLILAEGATSRASNRDRSQWKSQLSALAVAANKASDILGAASVTLRNFPDNRMDGCELLDVIKVVEQAIDQYQPEIVYTHHSGDVNIDHRRIHEAVITACRPVPGHPVKSLLFFEIPSSTEWQPPGSAPIFAPNWFVDVTETVNLKLKALEAYQSEMLPWPHPRSLQAVEHLARWRGASVGVEVAEAFILGRQLVM</sequence>
<dbReference type="AlphaFoldDB" id="A0A1D9G9R7"/>
<dbReference type="EMBL" id="CP017708">
    <property type="protein sequence ID" value="AOY84368.1"/>
    <property type="molecule type" value="Genomic_DNA"/>
</dbReference>
<dbReference type="Gene3D" id="3.40.50.10320">
    <property type="entry name" value="LmbE-like"/>
    <property type="match status" value="1"/>
</dbReference>
<organism evidence="1 2">
    <name type="scientific">Moorena producens (strain JHB)</name>
    <dbReference type="NCBI Taxonomy" id="1454205"/>
    <lineage>
        <taxon>Bacteria</taxon>
        <taxon>Bacillati</taxon>
        <taxon>Cyanobacteriota</taxon>
        <taxon>Cyanophyceae</taxon>
        <taxon>Coleofasciculales</taxon>
        <taxon>Coleofasciculaceae</taxon>
        <taxon>Moorena</taxon>
    </lineage>
</organism>
<proteinExistence type="predicted"/>
<protein>
    <submittedName>
        <fullName evidence="1">PIG-L family deacetylase</fullName>
    </submittedName>
</protein>
<dbReference type="InterPro" id="IPR024078">
    <property type="entry name" value="LmbE-like_dom_sf"/>
</dbReference>
<dbReference type="Proteomes" id="UP000176944">
    <property type="component" value="Chromosome"/>
</dbReference>
<evidence type="ECO:0000313" key="1">
    <source>
        <dbReference type="EMBL" id="AOY84368.1"/>
    </source>
</evidence>
<reference evidence="2" key="1">
    <citation type="submission" date="2016-10" db="EMBL/GenBank/DDBJ databases">
        <title>Comparative genomics uncovers the prolific and rare metabolic potential of the cyanobacterial genus Moorea.</title>
        <authorList>
            <person name="Leao T."/>
            <person name="Castelao G."/>
            <person name="Korobeynikov A."/>
            <person name="Monroe E.A."/>
            <person name="Podell S."/>
            <person name="Glukhov E."/>
            <person name="Allen E."/>
            <person name="Gerwick W.H."/>
            <person name="Gerwick L."/>
        </authorList>
    </citation>
    <scope>NUCLEOTIDE SEQUENCE [LARGE SCALE GENOMIC DNA]</scope>
    <source>
        <strain evidence="2">JHB</strain>
    </source>
</reference>
<name>A0A1D9G9R7_MOOP1</name>
<gene>
    <name evidence="1" type="ORF">BJP36_35030</name>
</gene>
<dbReference type="PANTHER" id="PTHR12993:SF11">
    <property type="entry name" value="N-ACETYLGLUCOSAMINYL-PHOSPHATIDYLINOSITOL DE-N-ACETYLASE"/>
    <property type="match status" value="1"/>
</dbReference>
<dbReference type="Pfam" id="PF02585">
    <property type="entry name" value="PIG-L"/>
    <property type="match status" value="1"/>
</dbReference>
<dbReference type="SUPFAM" id="SSF102588">
    <property type="entry name" value="LmbE-like"/>
    <property type="match status" value="1"/>
</dbReference>
<dbReference type="InterPro" id="IPR003737">
    <property type="entry name" value="GlcNAc_PI_deacetylase-related"/>
</dbReference>
<dbReference type="PANTHER" id="PTHR12993">
    <property type="entry name" value="N-ACETYLGLUCOSAMINYL-PHOSPHATIDYLINOSITOL DE-N-ACETYLASE-RELATED"/>
    <property type="match status" value="1"/>
</dbReference>
<dbReference type="GO" id="GO:0016811">
    <property type="term" value="F:hydrolase activity, acting on carbon-nitrogen (but not peptide) bonds, in linear amides"/>
    <property type="evidence" value="ECO:0007669"/>
    <property type="project" value="TreeGrafter"/>
</dbReference>
<accession>A0A1D9G9R7</accession>
<evidence type="ECO:0000313" key="2">
    <source>
        <dbReference type="Proteomes" id="UP000176944"/>
    </source>
</evidence>